<dbReference type="Proteomes" id="UP000059680">
    <property type="component" value="Chromosome 1"/>
</dbReference>
<keyword evidence="3" id="KW-1185">Reference proteome</keyword>
<reference evidence="3" key="1">
    <citation type="journal article" date="2005" name="Nature">
        <title>The map-based sequence of the rice genome.</title>
        <authorList>
            <consortium name="International rice genome sequencing project (IRGSP)"/>
            <person name="Matsumoto T."/>
            <person name="Wu J."/>
            <person name="Kanamori H."/>
            <person name="Katayose Y."/>
            <person name="Fujisawa M."/>
            <person name="Namiki N."/>
            <person name="Mizuno H."/>
            <person name="Yamamoto K."/>
            <person name="Antonio B.A."/>
            <person name="Baba T."/>
            <person name="Sakata K."/>
            <person name="Nagamura Y."/>
            <person name="Aoki H."/>
            <person name="Arikawa K."/>
            <person name="Arita K."/>
            <person name="Bito T."/>
            <person name="Chiden Y."/>
            <person name="Fujitsuka N."/>
            <person name="Fukunaka R."/>
            <person name="Hamada M."/>
            <person name="Harada C."/>
            <person name="Hayashi A."/>
            <person name="Hijishita S."/>
            <person name="Honda M."/>
            <person name="Hosokawa S."/>
            <person name="Ichikawa Y."/>
            <person name="Idonuma A."/>
            <person name="Iijima M."/>
            <person name="Ikeda M."/>
            <person name="Ikeno M."/>
            <person name="Ito K."/>
            <person name="Ito S."/>
            <person name="Ito T."/>
            <person name="Ito Y."/>
            <person name="Ito Y."/>
            <person name="Iwabuchi A."/>
            <person name="Kamiya K."/>
            <person name="Karasawa W."/>
            <person name="Kurita K."/>
            <person name="Katagiri S."/>
            <person name="Kikuta A."/>
            <person name="Kobayashi H."/>
            <person name="Kobayashi N."/>
            <person name="Machita K."/>
            <person name="Maehara T."/>
            <person name="Masukawa M."/>
            <person name="Mizubayashi T."/>
            <person name="Mukai Y."/>
            <person name="Nagasaki H."/>
            <person name="Nagata Y."/>
            <person name="Naito S."/>
            <person name="Nakashima M."/>
            <person name="Nakama Y."/>
            <person name="Nakamichi Y."/>
            <person name="Nakamura M."/>
            <person name="Meguro A."/>
            <person name="Negishi M."/>
            <person name="Ohta I."/>
            <person name="Ohta T."/>
            <person name="Okamoto M."/>
            <person name="Ono N."/>
            <person name="Saji S."/>
            <person name="Sakaguchi M."/>
            <person name="Sakai K."/>
            <person name="Shibata M."/>
            <person name="Shimokawa T."/>
            <person name="Song J."/>
            <person name="Takazaki Y."/>
            <person name="Terasawa K."/>
            <person name="Tsugane M."/>
            <person name="Tsuji K."/>
            <person name="Ueda S."/>
            <person name="Waki K."/>
            <person name="Yamagata H."/>
            <person name="Yamamoto M."/>
            <person name="Yamamoto S."/>
            <person name="Yamane H."/>
            <person name="Yoshiki S."/>
            <person name="Yoshihara R."/>
            <person name="Yukawa K."/>
            <person name="Zhong H."/>
            <person name="Yano M."/>
            <person name="Yuan Q."/>
            <person name="Ouyang S."/>
            <person name="Liu J."/>
            <person name="Jones K.M."/>
            <person name="Gansberger K."/>
            <person name="Moffat K."/>
            <person name="Hill J."/>
            <person name="Bera J."/>
            <person name="Fadrosh D."/>
            <person name="Jin S."/>
            <person name="Johri S."/>
            <person name="Kim M."/>
            <person name="Overton L."/>
            <person name="Reardon M."/>
            <person name="Tsitrin T."/>
            <person name="Vuong H."/>
            <person name="Weaver B."/>
            <person name="Ciecko A."/>
            <person name="Tallon L."/>
            <person name="Jackson J."/>
            <person name="Pai G."/>
            <person name="Aken S.V."/>
            <person name="Utterback T."/>
            <person name="Reidmuller S."/>
            <person name="Feldblyum T."/>
            <person name="Hsiao J."/>
            <person name="Zismann V."/>
            <person name="Iobst S."/>
            <person name="de Vazeille A.R."/>
            <person name="Buell C.R."/>
            <person name="Ying K."/>
            <person name="Li Y."/>
            <person name="Lu T."/>
            <person name="Huang Y."/>
            <person name="Zhao Q."/>
            <person name="Feng Q."/>
            <person name="Zhang L."/>
            <person name="Zhu J."/>
            <person name="Weng Q."/>
            <person name="Mu J."/>
            <person name="Lu Y."/>
            <person name="Fan D."/>
            <person name="Liu Y."/>
            <person name="Guan J."/>
            <person name="Zhang Y."/>
            <person name="Yu S."/>
            <person name="Liu X."/>
            <person name="Zhang Y."/>
            <person name="Hong G."/>
            <person name="Han B."/>
            <person name="Choisne N."/>
            <person name="Demange N."/>
            <person name="Orjeda G."/>
            <person name="Samain S."/>
            <person name="Cattolico L."/>
            <person name="Pelletier E."/>
            <person name="Couloux A."/>
            <person name="Segurens B."/>
            <person name="Wincker P."/>
            <person name="D'Hont A."/>
            <person name="Scarpelli C."/>
            <person name="Weissenbach J."/>
            <person name="Salanoubat M."/>
            <person name="Quetier F."/>
            <person name="Yu Y."/>
            <person name="Kim H.R."/>
            <person name="Rambo T."/>
            <person name="Currie J."/>
            <person name="Collura K."/>
            <person name="Luo M."/>
            <person name="Yang T."/>
            <person name="Ammiraju J.S.S."/>
            <person name="Engler F."/>
            <person name="Soderlund C."/>
            <person name="Wing R.A."/>
            <person name="Palmer L.E."/>
            <person name="de la Bastide M."/>
            <person name="Spiegel L."/>
            <person name="Nascimento L."/>
            <person name="Zutavern T."/>
            <person name="O'Shaughnessy A."/>
            <person name="Dike S."/>
            <person name="Dedhia N."/>
            <person name="Preston R."/>
            <person name="Balija V."/>
            <person name="McCombie W.R."/>
            <person name="Chow T."/>
            <person name="Chen H."/>
            <person name="Chung M."/>
            <person name="Chen C."/>
            <person name="Shaw J."/>
            <person name="Wu H."/>
            <person name="Hsiao K."/>
            <person name="Chao Y."/>
            <person name="Chu M."/>
            <person name="Cheng C."/>
            <person name="Hour A."/>
            <person name="Lee P."/>
            <person name="Lin S."/>
            <person name="Lin Y."/>
            <person name="Liou J."/>
            <person name="Liu S."/>
            <person name="Hsing Y."/>
            <person name="Raghuvanshi S."/>
            <person name="Mohanty A."/>
            <person name="Bharti A.K."/>
            <person name="Gaur A."/>
            <person name="Gupta V."/>
            <person name="Kumar D."/>
            <person name="Ravi V."/>
            <person name="Vij S."/>
            <person name="Kapur A."/>
            <person name="Khurana P."/>
            <person name="Khurana P."/>
            <person name="Khurana J.P."/>
            <person name="Tyagi A.K."/>
            <person name="Gaikwad K."/>
            <person name="Singh A."/>
            <person name="Dalal V."/>
            <person name="Srivastava S."/>
            <person name="Dixit A."/>
            <person name="Pal A.K."/>
            <person name="Ghazi I.A."/>
            <person name="Yadav M."/>
            <person name="Pandit A."/>
            <person name="Bhargava A."/>
            <person name="Sureshbabu K."/>
            <person name="Batra K."/>
            <person name="Sharma T.R."/>
            <person name="Mohapatra T."/>
            <person name="Singh N.K."/>
            <person name="Messing J."/>
            <person name="Nelson A.B."/>
            <person name="Fuks G."/>
            <person name="Kavchok S."/>
            <person name="Keizer G."/>
            <person name="Linton E."/>
            <person name="Llaca V."/>
            <person name="Song R."/>
            <person name="Tanyolac B."/>
            <person name="Young S."/>
            <person name="Ho-Il K."/>
            <person name="Hahn J.H."/>
            <person name="Sangsakoo G."/>
            <person name="Vanavichit A."/>
            <person name="de Mattos Luiz.A.T."/>
            <person name="Zimmer P.D."/>
            <person name="Malone G."/>
            <person name="Dellagostin O."/>
            <person name="de Oliveira A.C."/>
            <person name="Bevan M."/>
            <person name="Bancroft I."/>
            <person name="Minx P."/>
            <person name="Cordum H."/>
            <person name="Wilson R."/>
            <person name="Cheng Z."/>
            <person name="Jin W."/>
            <person name="Jiang J."/>
            <person name="Leong S.A."/>
            <person name="Iwama H."/>
            <person name="Gojobori T."/>
            <person name="Itoh T."/>
            <person name="Niimura Y."/>
            <person name="Fujii Y."/>
            <person name="Habara T."/>
            <person name="Sakai H."/>
            <person name="Sato Y."/>
            <person name="Wilson G."/>
            <person name="Kumar K."/>
            <person name="McCouch S."/>
            <person name="Juretic N."/>
            <person name="Hoen D."/>
            <person name="Wright S."/>
            <person name="Bruskiewich R."/>
            <person name="Bureau T."/>
            <person name="Miyao A."/>
            <person name="Hirochika H."/>
            <person name="Nishikawa T."/>
            <person name="Kadowaki K."/>
            <person name="Sugiura M."/>
            <person name="Burr B."/>
            <person name="Sasaki T."/>
        </authorList>
    </citation>
    <scope>NUCLEOTIDE SEQUENCE [LARGE SCALE GENOMIC DNA]</scope>
    <source>
        <strain evidence="3">cv. Nipponbare</strain>
    </source>
</reference>
<feature type="compositionally biased region" description="Basic and acidic residues" evidence="1">
    <location>
        <begin position="1"/>
        <end position="13"/>
    </location>
</feature>
<feature type="region of interest" description="Disordered" evidence="1">
    <location>
        <begin position="1"/>
        <end position="91"/>
    </location>
</feature>
<reference evidence="2 3" key="3">
    <citation type="journal article" date="2013" name="Rice">
        <title>Improvement of the Oryza sativa Nipponbare reference genome using next generation sequence and optical map data.</title>
        <authorList>
            <person name="Kawahara Y."/>
            <person name="de la Bastide M."/>
            <person name="Hamilton J.P."/>
            <person name="Kanamori H."/>
            <person name="McCombie W.R."/>
            <person name="Ouyang S."/>
            <person name="Schwartz D.C."/>
            <person name="Tanaka T."/>
            <person name="Wu J."/>
            <person name="Zhou S."/>
            <person name="Childs K.L."/>
            <person name="Davidson R.M."/>
            <person name="Lin H."/>
            <person name="Quesada-Ocampo L."/>
            <person name="Vaillancourt B."/>
            <person name="Sakai H."/>
            <person name="Lee S.S."/>
            <person name="Kim J."/>
            <person name="Numa H."/>
            <person name="Itoh T."/>
            <person name="Buell C.R."/>
            <person name="Matsumoto T."/>
        </authorList>
    </citation>
    <scope>NUCLEOTIDE SEQUENCE [LARGE SCALE GENOMIC DNA]</scope>
    <source>
        <strain evidence="3">cv. Nipponbare</strain>
    </source>
</reference>
<dbReference type="InParanoid" id="A0A0P0V3Y9"/>
<proteinExistence type="predicted"/>
<sequence length="91" mass="9851">MASDSRLRAEKRAFGGSAVPVERERLLHTERSSVRRSVSAMERMSSAPEMNAVWRGDGGEERHGGGRRERGGRLAGLPASPSLSSGEEMGR</sequence>
<reference evidence="2 3" key="2">
    <citation type="journal article" date="2013" name="Plant Cell Physiol.">
        <title>Rice Annotation Project Database (RAP-DB): an integrative and interactive database for rice genomics.</title>
        <authorList>
            <person name="Sakai H."/>
            <person name="Lee S.S."/>
            <person name="Tanaka T."/>
            <person name="Numa H."/>
            <person name="Kim J."/>
            <person name="Kawahara Y."/>
            <person name="Wakimoto H."/>
            <person name="Yang C.C."/>
            <person name="Iwamoto M."/>
            <person name="Abe T."/>
            <person name="Yamada Y."/>
            <person name="Muto A."/>
            <person name="Inokuchi H."/>
            <person name="Ikemura T."/>
            <person name="Matsumoto T."/>
            <person name="Sasaki T."/>
            <person name="Itoh T."/>
        </authorList>
    </citation>
    <scope>NUCLEOTIDE SEQUENCE [LARGE SCALE GENOMIC DNA]</scope>
    <source>
        <strain evidence="3">cv. Nipponbare</strain>
    </source>
</reference>
<dbReference type="PaxDb" id="39947-A0A0P0V3Y9"/>
<protein>
    <submittedName>
        <fullName evidence="2">Os01g0553300 protein</fullName>
    </submittedName>
</protein>
<feature type="compositionally biased region" description="Basic and acidic residues" evidence="1">
    <location>
        <begin position="57"/>
        <end position="72"/>
    </location>
</feature>
<evidence type="ECO:0000313" key="3">
    <source>
        <dbReference type="Proteomes" id="UP000059680"/>
    </source>
</evidence>
<organism evidence="2 3">
    <name type="scientific">Oryza sativa subsp. japonica</name>
    <name type="common">Rice</name>
    <dbReference type="NCBI Taxonomy" id="39947"/>
    <lineage>
        <taxon>Eukaryota</taxon>
        <taxon>Viridiplantae</taxon>
        <taxon>Streptophyta</taxon>
        <taxon>Embryophyta</taxon>
        <taxon>Tracheophyta</taxon>
        <taxon>Spermatophyta</taxon>
        <taxon>Magnoliopsida</taxon>
        <taxon>Liliopsida</taxon>
        <taxon>Poales</taxon>
        <taxon>Poaceae</taxon>
        <taxon>BOP clade</taxon>
        <taxon>Oryzoideae</taxon>
        <taxon>Oryzeae</taxon>
        <taxon>Oryzinae</taxon>
        <taxon>Oryza</taxon>
        <taxon>Oryza sativa</taxon>
    </lineage>
</organism>
<dbReference type="EMBL" id="AP014957">
    <property type="protein sequence ID" value="BAS72664.1"/>
    <property type="molecule type" value="Genomic_DNA"/>
</dbReference>
<dbReference type="SMR" id="A0A0P0V3Y9"/>
<feature type="compositionally biased region" description="Low complexity" evidence="1">
    <location>
        <begin position="75"/>
        <end position="91"/>
    </location>
</feature>
<evidence type="ECO:0000313" key="2">
    <source>
        <dbReference type="EMBL" id="BAS72664.1"/>
    </source>
</evidence>
<feature type="compositionally biased region" description="Basic and acidic residues" evidence="1">
    <location>
        <begin position="21"/>
        <end position="33"/>
    </location>
</feature>
<accession>A0A0P0V3Y9</accession>
<evidence type="ECO:0000256" key="1">
    <source>
        <dbReference type="SAM" id="MobiDB-lite"/>
    </source>
</evidence>
<gene>
    <name evidence="2" type="ordered locus">Os01g0553300</name>
    <name evidence="2" type="ORF">OSNPB_010553300</name>
</gene>
<name>A0A0P0V3Y9_ORYSJ</name>
<dbReference type="AlphaFoldDB" id="A0A0P0V3Y9"/>